<organism evidence="3 4">
    <name type="scientific">Helianthus annuus</name>
    <name type="common">Common sunflower</name>
    <dbReference type="NCBI Taxonomy" id="4232"/>
    <lineage>
        <taxon>Eukaryota</taxon>
        <taxon>Viridiplantae</taxon>
        <taxon>Streptophyta</taxon>
        <taxon>Embryophyta</taxon>
        <taxon>Tracheophyta</taxon>
        <taxon>Spermatophyta</taxon>
        <taxon>Magnoliopsida</taxon>
        <taxon>eudicotyledons</taxon>
        <taxon>Gunneridae</taxon>
        <taxon>Pentapetalae</taxon>
        <taxon>asterids</taxon>
        <taxon>campanulids</taxon>
        <taxon>Asterales</taxon>
        <taxon>Asteraceae</taxon>
        <taxon>Asteroideae</taxon>
        <taxon>Heliantheae alliance</taxon>
        <taxon>Heliantheae</taxon>
        <taxon>Helianthus</taxon>
    </lineage>
</organism>
<proteinExistence type="predicted"/>
<evidence type="ECO:0000313" key="4">
    <source>
        <dbReference type="Proteomes" id="UP000215914"/>
    </source>
</evidence>
<dbReference type="AlphaFoldDB" id="A0A251U7J1"/>
<name>A0A251U7J1_HELAN</name>
<evidence type="ECO:0000313" key="2">
    <source>
        <dbReference type="EMBL" id="KAF5795960.1"/>
    </source>
</evidence>
<feature type="compositionally biased region" description="Basic and acidic residues" evidence="1">
    <location>
        <begin position="30"/>
        <end position="64"/>
    </location>
</feature>
<dbReference type="Gramene" id="mRNA:HanXRQr2_Chr08g0345761">
    <property type="protein sequence ID" value="mRNA:HanXRQr2_Chr08g0345761"/>
    <property type="gene ID" value="HanXRQr2_Chr08g0345761"/>
</dbReference>
<reference evidence="2 4" key="1">
    <citation type="journal article" date="2017" name="Nature">
        <title>The sunflower genome provides insights into oil metabolism, flowering and Asterid evolution.</title>
        <authorList>
            <person name="Badouin H."/>
            <person name="Gouzy J."/>
            <person name="Grassa C.J."/>
            <person name="Murat F."/>
            <person name="Staton S.E."/>
            <person name="Cottret L."/>
            <person name="Lelandais-Briere C."/>
            <person name="Owens G.L."/>
            <person name="Carrere S."/>
            <person name="Mayjonade B."/>
            <person name="Legrand L."/>
            <person name="Gill N."/>
            <person name="Kane N.C."/>
            <person name="Bowers J.E."/>
            <person name="Hubner S."/>
            <person name="Bellec A."/>
            <person name="Berard A."/>
            <person name="Berges H."/>
            <person name="Blanchet N."/>
            <person name="Boniface M.C."/>
            <person name="Brunel D."/>
            <person name="Catrice O."/>
            <person name="Chaidir N."/>
            <person name="Claudel C."/>
            <person name="Donnadieu C."/>
            <person name="Faraut T."/>
            <person name="Fievet G."/>
            <person name="Helmstetter N."/>
            <person name="King M."/>
            <person name="Knapp S.J."/>
            <person name="Lai Z."/>
            <person name="Le Paslier M.C."/>
            <person name="Lippi Y."/>
            <person name="Lorenzon L."/>
            <person name="Mandel J.R."/>
            <person name="Marage G."/>
            <person name="Marchand G."/>
            <person name="Marquand E."/>
            <person name="Bret-Mestries E."/>
            <person name="Morien E."/>
            <person name="Nambeesan S."/>
            <person name="Nguyen T."/>
            <person name="Pegot-Espagnet P."/>
            <person name="Pouilly N."/>
            <person name="Raftis F."/>
            <person name="Sallet E."/>
            <person name="Schiex T."/>
            <person name="Thomas J."/>
            <person name="Vandecasteele C."/>
            <person name="Vares D."/>
            <person name="Vear F."/>
            <person name="Vautrin S."/>
            <person name="Crespi M."/>
            <person name="Mangin B."/>
            <person name="Burke J.M."/>
            <person name="Salse J."/>
            <person name="Munos S."/>
            <person name="Vincourt P."/>
            <person name="Rieseberg L.H."/>
            <person name="Langlade N.B."/>
        </authorList>
    </citation>
    <scope>NUCLEOTIDE SEQUENCE [LARGE SCALE GENOMIC DNA]</scope>
    <source>
        <strain evidence="4">cv. SF193</strain>
        <tissue evidence="2">Leaves</tissue>
    </source>
</reference>
<sequence length="116" mass="12430">MWKNGQCSGNGRSLVNDLTNAHLPPMEPQMHGDESGDEVVARSRNRDGDGEGKDGGSEVETKTERVKTVAAQGFSGGLRLFPAKMRCHGGGGGSGEISRRRWWLVTLAAAFGEVLF</sequence>
<evidence type="ECO:0000256" key="1">
    <source>
        <dbReference type="SAM" id="MobiDB-lite"/>
    </source>
</evidence>
<protein>
    <submittedName>
        <fullName evidence="3">Uncharacterized protein</fullName>
    </submittedName>
</protein>
<keyword evidence="4" id="KW-1185">Reference proteome</keyword>
<reference evidence="3" key="2">
    <citation type="submission" date="2017-02" db="EMBL/GenBank/DDBJ databases">
        <title>Sunflower complete genome.</title>
        <authorList>
            <person name="Langlade N."/>
            <person name="Munos S."/>
        </authorList>
    </citation>
    <scope>NUCLEOTIDE SEQUENCE [LARGE SCALE GENOMIC DNA]</scope>
    <source>
        <tissue evidence="3">Leaves</tissue>
    </source>
</reference>
<dbReference type="InParanoid" id="A0A251U7J1"/>
<dbReference type="EMBL" id="MNCJ02000323">
    <property type="protein sequence ID" value="KAF5795960.1"/>
    <property type="molecule type" value="Genomic_DNA"/>
</dbReference>
<gene>
    <name evidence="3" type="ORF">HannXRQ_Chr08g0229731</name>
    <name evidence="2" type="ORF">HanXRQr2_Chr08g0345761</name>
</gene>
<dbReference type="EMBL" id="CM007897">
    <property type="protein sequence ID" value="OTG19049.1"/>
    <property type="molecule type" value="Genomic_DNA"/>
</dbReference>
<feature type="region of interest" description="Disordered" evidence="1">
    <location>
        <begin position="1"/>
        <end position="64"/>
    </location>
</feature>
<evidence type="ECO:0000313" key="3">
    <source>
        <dbReference type="EMBL" id="OTG19049.1"/>
    </source>
</evidence>
<feature type="compositionally biased region" description="Polar residues" evidence="1">
    <location>
        <begin position="1"/>
        <end position="19"/>
    </location>
</feature>
<reference evidence="2" key="3">
    <citation type="submission" date="2020-06" db="EMBL/GenBank/DDBJ databases">
        <title>Helianthus annuus Genome sequencing and assembly Release 2.</title>
        <authorList>
            <person name="Gouzy J."/>
            <person name="Langlade N."/>
            <person name="Munos S."/>
        </authorList>
    </citation>
    <scope>NUCLEOTIDE SEQUENCE</scope>
    <source>
        <tissue evidence="2">Leaves</tissue>
    </source>
</reference>
<dbReference type="Proteomes" id="UP000215914">
    <property type="component" value="Chromosome 8"/>
</dbReference>
<accession>A0A251U7J1</accession>